<evidence type="ECO:0000313" key="2">
    <source>
        <dbReference type="Proteomes" id="UP000188533"/>
    </source>
</evidence>
<sequence length="286" mass="33015">MVLKEYLQIDDPSDWQQFTVPAEELGSFLADPHSYELKLVSDMKLDTSAKTAHDMRRSPWNQTVISLLATKASEYASEKSEYYGNDGQEVDWRGLFNNRVYRLLLEVVKAKAGVRDNHYEAQKQESKKRRTHQRRMQIASVMAGIARRTGDNEEYNNWSDILYSLDLLGVAGTSDTEEVLDTQGQQGIIKYEPEFRNPQFNVLFDTVDRVPQVATHLFRQVGRRRLPRIRGIETVARTPPENLPSSYYRVEYLEKMKNNPTNVTMAEGHLIPKRVDIDIITKCITD</sequence>
<gene>
    <name evidence="1" type="ORF">LENED_009461</name>
</gene>
<reference evidence="1 2" key="2">
    <citation type="submission" date="2017-02" db="EMBL/GenBank/DDBJ databases">
        <title>A genome survey and senescence transcriptome analysis in Lentinula edodes.</title>
        <authorList>
            <person name="Sakamoto Y."/>
            <person name="Nakade K."/>
            <person name="Sato S."/>
            <person name="Yoshida Y."/>
            <person name="Miyazaki K."/>
            <person name="Natsume S."/>
            <person name="Konno N."/>
        </authorList>
    </citation>
    <scope>NUCLEOTIDE SEQUENCE [LARGE SCALE GENOMIC DNA]</scope>
    <source>
        <strain evidence="1 2">NBRC 111202</strain>
    </source>
</reference>
<comment type="caution">
    <text evidence="1">The sequence shown here is derived from an EMBL/GenBank/DDBJ whole genome shotgun (WGS) entry which is preliminary data.</text>
</comment>
<dbReference type="EMBL" id="BDGU01000451">
    <property type="protein sequence ID" value="GAW07468.1"/>
    <property type="molecule type" value="Genomic_DNA"/>
</dbReference>
<proteinExistence type="predicted"/>
<accession>A0A1Q3EJR6</accession>
<protein>
    <submittedName>
        <fullName evidence="1">Uncharacterized protein</fullName>
    </submittedName>
</protein>
<organism evidence="1 2">
    <name type="scientific">Lentinula edodes</name>
    <name type="common">Shiitake mushroom</name>
    <name type="synonym">Lentinus edodes</name>
    <dbReference type="NCBI Taxonomy" id="5353"/>
    <lineage>
        <taxon>Eukaryota</taxon>
        <taxon>Fungi</taxon>
        <taxon>Dikarya</taxon>
        <taxon>Basidiomycota</taxon>
        <taxon>Agaricomycotina</taxon>
        <taxon>Agaricomycetes</taxon>
        <taxon>Agaricomycetidae</taxon>
        <taxon>Agaricales</taxon>
        <taxon>Marasmiineae</taxon>
        <taxon>Omphalotaceae</taxon>
        <taxon>Lentinula</taxon>
    </lineage>
</organism>
<name>A0A1Q3EJR6_LENED</name>
<dbReference type="Proteomes" id="UP000188533">
    <property type="component" value="Unassembled WGS sequence"/>
</dbReference>
<keyword evidence="2" id="KW-1185">Reference proteome</keyword>
<evidence type="ECO:0000313" key="1">
    <source>
        <dbReference type="EMBL" id="GAW07468.1"/>
    </source>
</evidence>
<dbReference type="AlphaFoldDB" id="A0A1Q3EJR6"/>
<reference evidence="1 2" key="1">
    <citation type="submission" date="2016-08" db="EMBL/GenBank/DDBJ databases">
        <authorList>
            <consortium name="Lentinula edodes genome sequencing consortium"/>
            <person name="Sakamoto Y."/>
            <person name="Nakade K."/>
            <person name="Sato S."/>
            <person name="Yoshida Y."/>
            <person name="Miyazaki K."/>
            <person name="Natsume S."/>
            <person name="Konno N."/>
        </authorList>
    </citation>
    <scope>NUCLEOTIDE SEQUENCE [LARGE SCALE GENOMIC DNA]</scope>
    <source>
        <strain evidence="1 2">NBRC 111202</strain>
    </source>
</reference>